<reference evidence="2 3" key="1">
    <citation type="submission" date="2019-11" db="EMBL/GenBank/DDBJ databases">
        <title>Lactobacillus sp. nov. CRM56-3, isolated from fermented tea leaves.</title>
        <authorList>
            <person name="Phuengjayaem S."/>
            <person name="Tanasupawat S."/>
        </authorList>
    </citation>
    <scope>NUCLEOTIDE SEQUENCE [LARGE SCALE GENOMIC DNA]</scope>
    <source>
        <strain evidence="2 3">CRM56-3</strain>
    </source>
</reference>
<evidence type="ECO:0000313" key="2">
    <source>
        <dbReference type="EMBL" id="MTV82770.1"/>
    </source>
</evidence>
<evidence type="ECO:0000256" key="1">
    <source>
        <dbReference type="SAM" id="SignalP"/>
    </source>
</evidence>
<dbReference type="RefSeq" id="WP_155432037.1">
    <property type="nucleotide sequence ID" value="NZ_WNJO01000010.1"/>
</dbReference>
<proteinExistence type="predicted"/>
<evidence type="ECO:0008006" key="4">
    <source>
        <dbReference type="Google" id="ProtNLM"/>
    </source>
</evidence>
<feature type="signal peptide" evidence="1">
    <location>
        <begin position="1"/>
        <end position="27"/>
    </location>
</feature>
<keyword evidence="1" id="KW-0732">Signal</keyword>
<sequence length="204" mass="22613">MRKTIAITGLWLALLGGTFVAPSSSSAKSLPRVSTSKLSYASSKLKVRVKAPKAATRIAVRYNRHTTYYKVKKSYAAVNYKFTGYKTFELYGTTAKHHRVTQVKKLSYNAYATPEIVNFGESRTSDAANITIHTLGTHQQVTVYNGNKSIKSGNTGKGKTVRFNLTLTQYRPKLTYRVKASDRKSSLAFSIPYLKTVGNLDAIN</sequence>
<dbReference type="Proteomes" id="UP000466388">
    <property type="component" value="Unassembled WGS sequence"/>
</dbReference>
<accession>A0A7X3C2E5</accession>
<dbReference type="AlphaFoldDB" id="A0A7X3C2E5"/>
<feature type="chain" id="PRO_5031357317" description="Extracellular protein" evidence="1">
    <location>
        <begin position="28"/>
        <end position="204"/>
    </location>
</feature>
<evidence type="ECO:0000313" key="3">
    <source>
        <dbReference type="Proteomes" id="UP000466388"/>
    </source>
</evidence>
<organism evidence="2 3">
    <name type="scientific">Secundilactobacillus folii</name>
    <dbReference type="NCBI Taxonomy" id="2678357"/>
    <lineage>
        <taxon>Bacteria</taxon>
        <taxon>Bacillati</taxon>
        <taxon>Bacillota</taxon>
        <taxon>Bacilli</taxon>
        <taxon>Lactobacillales</taxon>
        <taxon>Lactobacillaceae</taxon>
        <taxon>Secundilactobacillus</taxon>
    </lineage>
</organism>
<dbReference type="EMBL" id="WNJO01000010">
    <property type="protein sequence ID" value="MTV82770.1"/>
    <property type="molecule type" value="Genomic_DNA"/>
</dbReference>
<gene>
    <name evidence="2" type="ORF">GM612_08945</name>
</gene>
<comment type="caution">
    <text evidence="2">The sequence shown here is derived from an EMBL/GenBank/DDBJ whole genome shotgun (WGS) entry which is preliminary data.</text>
</comment>
<keyword evidence="3" id="KW-1185">Reference proteome</keyword>
<protein>
    <recommendedName>
        <fullName evidence="4">Extracellular protein</fullName>
    </recommendedName>
</protein>
<name>A0A7X3C2E5_9LACO</name>